<evidence type="ECO:0000256" key="2">
    <source>
        <dbReference type="ARBA" id="ARBA00022723"/>
    </source>
</evidence>
<keyword evidence="3" id="KW-0677">Repeat</keyword>
<evidence type="ECO:0000256" key="3">
    <source>
        <dbReference type="ARBA" id="ARBA00022737"/>
    </source>
</evidence>
<dbReference type="CDD" id="cd21579">
    <property type="entry name" value="KLF5_N"/>
    <property type="match status" value="1"/>
</dbReference>
<keyword evidence="6" id="KW-0539">Nucleus</keyword>
<protein>
    <submittedName>
        <fullName evidence="11">Kruppel-like factor 5 like</fullName>
    </submittedName>
</protein>
<evidence type="ECO:0000259" key="9">
    <source>
        <dbReference type="PROSITE" id="PS50157"/>
    </source>
</evidence>
<reference evidence="11" key="1">
    <citation type="submission" date="2025-08" db="UniProtKB">
        <authorList>
            <consortium name="RefSeq"/>
        </authorList>
    </citation>
    <scope>IDENTIFICATION</scope>
    <source>
        <tissue evidence="11">White muscle</tissue>
    </source>
</reference>
<evidence type="ECO:0000256" key="5">
    <source>
        <dbReference type="ARBA" id="ARBA00022833"/>
    </source>
</evidence>
<comment type="subcellular location">
    <subcellularLocation>
        <location evidence="1">Nucleus</location>
    </subcellularLocation>
</comment>
<dbReference type="AlphaFoldDB" id="A0A8U1H9M0"/>
<feature type="region of interest" description="Disordered" evidence="8">
    <location>
        <begin position="262"/>
        <end position="312"/>
    </location>
</feature>
<evidence type="ECO:0000256" key="7">
    <source>
        <dbReference type="PROSITE-ProRule" id="PRU00042"/>
    </source>
</evidence>
<keyword evidence="4 7" id="KW-0863">Zinc-finger</keyword>
<dbReference type="InterPro" id="IPR036236">
    <property type="entry name" value="Znf_C2H2_sf"/>
</dbReference>
<keyword evidence="10" id="KW-1185">Reference proteome</keyword>
<dbReference type="KEGG" id="snh:120066550"/>
<dbReference type="GO" id="GO:0000981">
    <property type="term" value="F:DNA-binding transcription factor activity, RNA polymerase II-specific"/>
    <property type="evidence" value="ECO:0007669"/>
    <property type="project" value="TreeGrafter"/>
</dbReference>
<evidence type="ECO:0000256" key="4">
    <source>
        <dbReference type="ARBA" id="ARBA00022771"/>
    </source>
</evidence>
<name>A0A8U1H9M0_SALNM</name>
<dbReference type="FunFam" id="3.30.160.60:FF:000624">
    <property type="entry name" value="zinc finger protein 697"/>
    <property type="match status" value="1"/>
</dbReference>
<dbReference type="FunFam" id="3.30.160.60:FF:000018">
    <property type="entry name" value="Krueppel-like factor 15"/>
    <property type="match status" value="1"/>
</dbReference>
<feature type="domain" description="C2H2-type" evidence="9">
    <location>
        <begin position="385"/>
        <end position="414"/>
    </location>
</feature>
<feature type="region of interest" description="Disordered" evidence="8">
    <location>
        <begin position="74"/>
        <end position="94"/>
    </location>
</feature>
<organism evidence="10 11">
    <name type="scientific">Salvelinus namaycush</name>
    <name type="common">Lake trout</name>
    <name type="synonym">Salmo namaycush</name>
    <dbReference type="NCBI Taxonomy" id="8040"/>
    <lineage>
        <taxon>Eukaryota</taxon>
        <taxon>Metazoa</taxon>
        <taxon>Chordata</taxon>
        <taxon>Craniata</taxon>
        <taxon>Vertebrata</taxon>
        <taxon>Euteleostomi</taxon>
        <taxon>Actinopterygii</taxon>
        <taxon>Neopterygii</taxon>
        <taxon>Teleostei</taxon>
        <taxon>Protacanthopterygii</taxon>
        <taxon>Salmoniformes</taxon>
        <taxon>Salmonidae</taxon>
        <taxon>Salmoninae</taxon>
        <taxon>Salvelinus</taxon>
    </lineage>
</organism>
<dbReference type="GO" id="GO:0000978">
    <property type="term" value="F:RNA polymerase II cis-regulatory region sequence-specific DNA binding"/>
    <property type="evidence" value="ECO:0007669"/>
    <property type="project" value="TreeGrafter"/>
</dbReference>
<dbReference type="SMART" id="SM00355">
    <property type="entry name" value="ZnF_C2H2"/>
    <property type="match status" value="3"/>
</dbReference>
<dbReference type="PANTHER" id="PTHR23235:SF129">
    <property type="entry name" value="KRUEPPEL-LIKE FACTOR 5-LIKE"/>
    <property type="match status" value="1"/>
</dbReference>
<evidence type="ECO:0000313" key="10">
    <source>
        <dbReference type="Proteomes" id="UP000808372"/>
    </source>
</evidence>
<dbReference type="RefSeq" id="XP_038873902.1">
    <property type="nucleotide sequence ID" value="XM_039017974.1"/>
</dbReference>
<sequence length="439" mass="48660">METSIGLAMNPAHTEESAVFTQLKLVRLSGADGADDSSVFEEVKPAVRISRHLNPVEVAMIRLEMEKYLPQTTCSPLHPSSMAHTDKKNRGESPSLVDKYLSEEKPNTAPYSLNINLILPKTTHLCTGLNRPNKPQQHHQTHLLQHIKTEPGLDVPVPCSIQTLPDFMSVFSIPQTFSTMFNKPDMAASGHPVSDTHTELHIGPQQPQVYQMPIPVSGADLTMTLSRSSQSGTSGAGNGRTMLNLNSVSLTTVGHGGGDSSFSMPAHFYHPHAKASPQSQPHSLPPSPPNSQPGSPENQAELLTPPPPFQASSRLGLKVTQMSHHSMLMAHGQGVLTGPRYNRRNNPELEKRRIHFCDFPGCSKVYTKSSHLKAHQRTHTGEKPYSCNWEGCDWRFARSDELTRHYRKHTGAKPFKCVACRRCFSRSDHLSLHMKRHQN</sequence>
<evidence type="ECO:0000256" key="6">
    <source>
        <dbReference type="ARBA" id="ARBA00023242"/>
    </source>
</evidence>
<dbReference type="Gene3D" id="3.30.160.60">
    <property type="entry name" value="Classic Zinc Finger"/>
    <property type="match status" value="3"/>
</dbReference>
<keyword evidence="5" id="KW-0862">Zinc</keyword>
<evidence type="ECO:0000313" key="11">
    <source>
        <dbReference type="RefSeq" id="XP_038873902.1"/>
    </source>
</evidence>
<evidence type="ECO:0000256" key="1">
    <source>
        <dbReference type="ARBA" id="ARBA00004123"/>
    </source>
</evidence>
<gene>
    <name evidence="11" type="primary">klf5l</name>
</gene>
<dbReference type="PANTHER" id="PTHR23235">
    <property type="entry name" value="KRUEPPEL-LIKE TRANSCRIPTION FACTOR"/>
    <property type="match status" value="1"/>
</dbReference>
<dbReference type="InterPro" id="IPR013087">
    <property type="entry name" value="Znf_C2H2_type"/>
</dbReference>
<accession>A0A8U1H9M0</accession>
<feature type="domain" description="C2H2-type" evidence="9">
    <location>
        <begin position="415"/>
        <end position="439"/>
    </location>
</feature>
<dbReference type="GeneID" id="120066550"/>
<dbReference type="GO" id="GO:0005634">
    <property type="term" value="C:nucleus"/>
    <property type="evidence" value="ECO:0007669"/>
    <property type="project" value="UniProtKB-SubCell"/>
</dbReference>
<dbReference type="Proteomes" id="UP000808372">
    <property type="component" value="Chromosome 21"/>
</dbReference>
<proteinExistence type="predicted"/>
<dbReference type="FunFam" id="3.30.160.60:FF:000021">
    <property type="entry name" value="Basic krueppel-like factor 3"/>
    <property type="match status" value="1"/>
</dbReference>
<dbReference type="SUPFAM" id="SSF57667">
    <property type="entry name" value="beta-beta-alpha zinc fingers"/>
    <property type="match status" value="2"/>
</dbReference>
<dbReference type="GO" id="GO:0008270">
    <property type="term" value="F:zinc ion binding"/>
    <property type="evidence" value="ECO:0007669"/>
    <property type="project" value="UniProtKB-KW"/>
</dbReference>
<dbReference type="CTD" id="562670"/>
<feature type="domain" description="C2H2-type" evidence="9">
    <location>
        <begin position="355"/>
        <end position="384"/>
    </location>
</feature>
<dbReference type="Pfam" id="PF00096">
    <property type="entry name" value="zf-C2H2"/>
    <property type="match status" value="3"/>
</dbReference>
<dbReference type="OrthoDB" id="4748970at2759"/>
<keyword evidence="2" id="KW-0479">Metal-binding</keyword>
<dbReference type="PROSITE" id="PS50157">
    <property type="entry name" value="ZINC_FINGER_C2H2_2"/>
    <property type="match status" value="3"/>
</dbReference>
<evidence type="ECO:0000256" key="8">
    <source>
        <dbReference type="SAM" id="MobiDB-lite"/>
    </source>
</evidence>
<dbReference type="PROSITE" id="PS00028">
    <property type="entry name" value="ZINC_FINGER_C2H2_1"/>
    <property type="match status" value="3"/>
</dbReference>